<evidence type="ECO:0000256" key="2">
    <source>
        <dbReference type="ARBA" id="ARBA00022603"/>
    </source>
</evidence>
<dbReference type="PRINTS" id="PR00105">
    <property type="entry name" value="C5METTRFRASE"/>
</dbReference>
<dbReference type="SUPFAM" id="SSF53335">
    <property type="entry name" value="S-adenosyl-L-methionine-dependent methyltransferases"/>
    <property type="match status" value="1"/>
</dbReference>
<gene>
    <name evidence="5" type="ORF">CCMP2556_LOCUS17667</name>
</gene>
<dbReference type="PANTHER" id="PTHR10629">
    <property type="entry name" value="CYTOSINE-SPECIFIC METHYLTRANSFERASE"/>
    <property type="match status" value="1"/>
</dbReference>
<evidence type="ECO:0000256" key="4">
    <source>
        <dbReference type="ARBA" id="ARBA00022691"/>
    </source>
</evidence>
<evidence type="ECO:0000256" key="3">
    <source>
        <dbReference type="ARBA" id="ARBA00022679"/>
    </source>
</evidence>
<proteinExistence type="predicted"/>
<keyword evidence="2" id="KW-0489">Methyltransferase</keyword>
<name>A0ABP0KSR4_9DINO</name>
<sequence>MHNPHFEELRTKLADTFSQVNRITVGSMFTGWGVLEMVLHSLERLWNQAHSEDAHFEVGGVELKFMAECEKKKQAYLESRFPGACIFSDVADMKSLRARTSNGGSHEVPVDLLVGGFPCVNVSHLTSTPGSVTDESCSSGRGYLGLENYVTWRKPSLILMENVASLFEKRKVEDGQTAFAVIKGRLERLGYTVSGEVHNTADYGLPQQRRRAWVLAVLMPELDCRPDGLSKCVRSFQRWNCPLNRCVDLNLKHLPRKDSNRGGEKWREAFKELGDTYGKAKLQKRVQQLRILATGCNERELAILAVCVEDLLTNRNFDAMKELAVIQDQNFNRQTIPKSNFELARLQGIGTTDWVHYNMSEDPPTPGTFFTTSILQWSFAKQSFWRIPDMATVMDIAKSITLGEIIGMRMPSDLELEQVQNALQFDDGGMRGLACALVWCGITLTVQAAMDMYNNNPEISAHGGTGKDKVGAGSLVLDGKKQYAIKHWFECTSDEAHEQVQIALRDAAFQFGPFGEQLSMLKLLFLESQSGLTPLSGCDLSPVNNEPTVTINWALPMDGPTQGILFLRIRKAFERATAIIDQPSDRKKYRMNEEDLMNLRNLVCLWTQIRCFCSTRTKEFEALDQSIRLNNSKDHELQAILDARPSQFGISMLPCAQKEAVDTLRSEEEGRVMEVEKEHLAVRDARWSYFKNALLRDQEKLKMVQDAPSKLEALKHRKQIAFRLQQAKVGEKVIKSYGDKFFRCDLVGKPELAQQKINEYRSFVAKSTGCKADQDIYMIVVVDLNVPGAKNSETLNELCSCIQFCNDLAPTRTICMLELPETAKKTSKRGLADEEAEVQTALWRFNSGRLVGNLDGAQENVFLTTSELGLCGRPLQGEEDIVLPLSKDMLLPESLDAESDLKQAERQRPSIEACQAQKLKDKPCIILNLTGYIEDVGCAVSWLLGGEFGMTYHYQCVQPSLH</sequence>
<organism evidence="5 6">
    <name type="scientific">Durusdinium trenchii</name>
    <dbReference type="NCBI Taxonomy" id="1381693"/>
    <lineage>
        <taxon>Eukaryota</taxon>
        <taxon>Sar</taxon>
        <taxon>Alveolata</taxon>
        <taxon>Dinophyceae</taxon>
        <taxon>Suessiales</taxon>
        <taxon>Symbiodiniaceae</taxon>
        <taxon>Durusdinium</taxon>
    </lineage>
</organism>
<keyword evidence="4" id="KW-0949">S-adenosyl-L-methionine</keyword>
<dbReference type="PANTHER" id="PTHR10629:SF52">
    <property type="entry name" value="DNA (CYTOSINE-5)-METHYLTRANSFERASE 1"/>
    <property type="match status" value="1"/>
</dbReference>
<comment type="caution">
    <text evidence="5">The sequence shown here is derived from an EMBL/GenBank/DDBJ whole genome shotgun (WGS) entry which is preliminary data.</text>
</comment>
<reference evidence="5 6" key="1">
    <citation type="submission" date="2024-02" db="EMBL/GenBank/DDBJ databases">
        <authorList>
            <person name="Chen Y."/>
            <person name="Shah S."/>
            <person name="Dougan E. K."/>
            <person name="Thang M."/>
            <person name="Chan C."/>
        </authorList>
    </citation>
    <scope>NUCLEOTIDE SEQUENCE [LARGE SCALE GENOMIC DNA]</scope>
</reference>
<evidence type="ECO:0000313" key="5">
    <source>
        <dbReference type="EMBL" id="CAK9029890.1"/>
    </source>
</evidence>
<accession>A0ABP0KSR4</accession>
<keyword evidence="6" id="KW-1185">Reference proteome</keyword>
<dbReference type="Gene3D" id="3.40.50.150">
    <property type="entry name" value="Vaccinia Virus protein VP39"/>
    <property type="match status" value="1"/>
</dbReference>
<dbReference type="EMBL" id="CAXAMN010009824">
    <property type="protein sequence ID" value="CAK9029890.1"/>
    <property type="molecule type" value="Genomic_DNA"/>
</dbReference>
<keyword evidence="3" id="KW-0808">Transferase</keyword>
<dbReference type="InterPro" id="IPR001525">
    <property type="entry name" value="C5_MeTfrase"/>
</dbReference>
<dbReference type="Pfam" id="PF00145">
    <property type="entry name" value="DNA_methylase"/>
    <property type="match status" value="1"/>
</dbReference>
<evidence type="ECO:0000256" key="1">
    <source>
        <dbReference type="ARBA" id="ARBA00011975"/>
    </source>
</evidence>
<dbReference type="EC" id="2.1.1.37" evidence="1"/>
<protein>
    <recommendedName>
        <fullName evidence="1">DNA (cytosine-5-)-methyltransferase</fullName>
        <ecNumber evidence="1">2.1.1.37</ecNumber>
    </recommendedName>
</protein>
<dbReference type="InterPro" id="IPR029063">
    <property type="entry name" value="SAM-dependent_MTases_sf"/>
</dbReference>
<evidence type="ECO:0000313" key="6">
    <source>
        <dbReference type="Proteomes" id="UP001642484"/>
    </source>
</evidence>
<dbReference type="InterPro" id="IPR050390">
    <property type="entry name" value="C5-Methyltransferase"/>
</dbReference>
<dbReference type="Proteomes" id="UP001642484">
    <property type="component" value="Unassembled WGS sequence"/>
</dbReference>